<feature type="domain" description="YgjP-like metallopeptidase" evidence="1">
    <location>
        <begin position="29"/>
        <end position="218"/>
    </location>
</feature>
<dbReference type="EMBL" id="CP012542">
    <property type="protein sequence ID" value="QCD45455.1"/>
    <property type="molecule type" value="Genomic_DNA"/>
</dbReference>
<dbReference type="Gene3D" id="3.30.2010.10">
    <property type="entry name" value="Metalloproteases ('zincins'), catalytic domain"/>
    <property type="match status" value="1"/>
</dbReference>
<dbReference type="PANTHER" id="PTHR30399">
    <property type="entry name" value="UNCHARACTERIZED PROTEIN YGJP"/>
    <property type="match status" value="1"/>
</dbReference>
<evidence type="ECO:0000313" key="3">
    <source>
        <dbReference type="Proteomes" id="UP000503264"/>
    </source>
</evidence>
<dbReference type="Proteomes" id="UP000503264">
    <property type="component" value="Chromosome"/>
</dbReference>
<name>A0A6G5QID4_9BACT</name>
<evidence type="ECO:0000313" key="2">
    <source>
        <dbReference type="EMBL" id="QCD45455.1"/>
    </source>
</evidence>
<dbReference type="InterPro" id="IPR053136">
    <property type="entry name" value="UTP_pyrophosphatase-like"/>
</dbReference>
<dbReference type="CDD" id="cd07344">
    <property type="entry name" value="M48_yhfN_like"/>
    <property type="match status" value="1"/>
</dbReference>
<sequence>MWLKPKMQKIVCIKFYEFDITLKFKKGVKNLRLRVSKDTKISLTLPFYTTQKLAINFLEQHKEWLKSTHEKIAKNLPKDDEILYLGKLYKLEFKENITGVNIYEAKILAPNQKSLEKFQKIKAKELFSDIMAKFLPLINKNVNRLSIRKMQTRWGSCNCKKGYINLNLNLLEKPVNLIEYVILHELTHLIYPHHQKSFYDFIQRVMPDFREREKMLNSMPPNLTA</sequence>
<protein>
    <submittedName>
        <fullName evidence="2">Putative DUF45 domain protein</fullName>
    </submittedName>
</protein>
<reference evidence="2 3" key="1">
    <citation type="submission" date="2016-07" db="EMBL/GenBank/DDBJ databases">
        <title>Comparative genomics of the Campylobacter concisus group.</title>
        <authorList>
            <person name="Miller W.G."/>
            <person name="Yee E."/>
            <person name="Chapman M.H."/>
            <person name="Huynh S."/>
            <person name="Bono J.L."/>
            <person name="On S.L.W."/>
            <person name="StLeger J."/>
            <person name="Foster G."/>
            <person name="Parker C.T."/>
        </authorList>
    </citation>
    <scope>NUCLEOTIDE SEQUENCE [LARGE SCALE GENOMIC DNA]</scope>
    <source>
        <strain evidence="2 3">CCUG 21559</strain>
    </source>
</reference>
<accession>A0A6G5QID4</accession>
<proteinExistence type="predicted"/>
<evidence type="ECO:0000259" key="1">
    <source>
        <dbReference type="Pfam" id="PF01863"/>
    </source>
</evidence>
<dbReference type="AlphaFoldDB" id="A0A6G5QID4"/>
<dbReference type="PANTHER" id="PTHR30399:SF1">
    <property type="entry name" value="UTP PYROPHOSPHATASE"/>
    <property type="match status" value="1"/>
</dbReference>
<dbReference type="Pfam" id="PF01863">
    <property type="entry name" value="YgjP-like"/>
    <property type="match status" value="1"/>
</dbReference>
<gene>
    <name evidence="2" type="ORF">CMUC_1706</name>
</gene>
<dbReference type="InterPro" id="IPR002725">
    <property type="entry name" value="YgjP-like_metallopeptidase"/>
</dbReference>
<organism evidence="2 3">
    <name type="scientific">Campylobacter mucosalis CCUG 21559</name>
    <dbReference type="NCBI Taxonomy" id="1032067"/>
    <lineage>
        <taxon>Bacteria</taxon>
        <taxon>Pseudomonadati</taxon>
        <taxon>Campylobacterota</taxon>
        <taxon>Epsilonproteobacteria</taxon>
        <taxon>Campylobacterales</taxon>
        <taxon>Campylobacteraceae</taxon>
        <taxon>Campylobacter</taxon>
    </lineage>
</organism>
<keyword evidence="3" id="KW-1185">Reference proteome</keyword>